<evidence type="ECO:0000256" key="1">
    <source>
        <dbReference type="SAM" id="Phobius"/>
    </source>
</evidence>
<sequence>MILERFFLVEMLEALVGSLIGLNIKEKGKIIIIMSLILIFKFKNDKSGLIYHFKNLTLIFRCILIYLGLTHEFRNAFRDASDFFLLLFIKHDLWHFPGSAGNGPLVSTSREVQGMVPLVIALMGWGTLILVWAAKKNQALQEPQQFNFSEKEICLDRFCCVSVLDECSFERFFMVLGVLWAIGNSFHLQGANGRYGIFWSAGVPGGGKRCKGKKPWVSFCKGSSETEHENQSYFCLKKKKKIMNKITKEICLLRKKFNSYLAHLNYTLLRAGLYSHRMAHSTLSSCIWLVFAAPSFRLTLQYKEREEDMMCICSLCEEKLQEDPSCTFFSPNEPKNKRTKNSRITISTKKKKGKPTTKRVRQFFFFVLLEPTKMRKKKVILLPKLSICINLAKKKKVSKRFKFNRQRKKNEIVLIFCLHFIYYVVAGITVIHDRKVMGGGWSKVFV</sequence>
<feature type="transmembrane region" description="Helical" evidence="1">
    <location>
        <begin position="412"/>
        <end position="431"/>
    </location>
</feature>
<protein>
    <submittedName>
        <fullName evidence="2">Uncharacterized protein</fullName>
    </submittedName>
</protein>
<dbReference type="AlphaFoldDB" id="A0A0L6V5P8"/>
<comment type="caution">
    <text evidence="2">The sequence shown here is derived from an EMBL/GenBank/DDBJ whole genome shotgun (WGS) entry which is preliminary data.</text>
</comment>
<dbReference type="Proteomes" id="UP000037035">
    <property type="component" value="Unassembled WGS sequence"/>
</dbReference>
<keyword evidence="3" id="KW-1185">Reference proteome</keyword>
<proteinExistence type="predicted"/>
<keyword evidence="1" id="KW-1133">Transmembrane helix</keyword>
<accession>A0A0L6V5P8</accession>
<reference evidence="2 3" key="1">
    <citation type="submission" date="2015-08" db="EMBL/GenBank/DDBJ databases">
        <title>Next Generation Sequencing and Analysis of the Genome of Puccinia sorghi L Schw, the Causal Agent of Maize Common Rust.</title>
        <authorList>
            <person name="Rochi L."/>
            <person name="Burguener G."/>
            <person name="Darino M."/>
            <person name="Turjanski A."/>
            <person name="Kreff E."/>
            <person name="Dieguez M.J."/>
            <person name="Sacco F."/>
        </authorList>
    </citation>
    <scope>NUCLEOTIDE SEQUENCE [LARGE SCALE GENOMIC DNA]</scope>
    <source>
        <strain evidence="2 3">RO10H11247</strain>
    </source>
</reference>
<feature type="transmembrane region" description="Helical" evidence="1">
    <location>
        <begin position="114"/>
        <end position="134"/>
    </location>
</feature>
<gene>
    <name evidence="2" type="ORF">VP01_250g1</name>
</gene>
<evidence type="ECO:0000313" key="2">
    <source>
        <dbReference type="EMBL" id="KNZ56044.1"/>
    </source>
</evidence>
<dbReference type="VEuPathDB" id="FungiDB:VP01_250g1"/>
<dbReference type="EMBL" id="LAVV01007403">
    <property type="protein sequence ID" value="KNZ56044.1"/>
    <property type="molecule type" value="Genomic_DNA"/>
</dbReference>
<feature type="transmembrane region" description="Helical" evidence="1">
    <location>
        <begin position="49"/>
        <end position="69"/>
    </location>
</feature>
<keyword evidence="1" id="KW-0812">Transmembrane</keyword>
<organism evidence="2 3">
    <name type="scientific">Puccinia sorghi</name>
    <dbReference type="NCBI Taxonomy" id="27349"/>
    <lineage>
        <taxon>Eukaryota</taxon>
        <taxon>Fungi</taxon>
        <taxon>Dikarya</taxon>
        <taxon>Basidiomycota</taxon>
        <taxon>Pucciniomycotina</taxon>
        <taxon>Pucciniomycetes</taxon>
        <taxon>Pucciniales</taxon>
        <taxon>Pucciniaceae</taxon>
        <taxon>Puccinia</taxon>
    </lineage>
</organism>
<name>A0A0L6V5P8_9BASI</name>
<evidence type="ECO:0000313" key="3">
    <source>
        <dbReference type="Proteomes" id="UP000037035"/>
    </source>
</evidence>
<keyword evidence="1" id="KW-0472">Membrane</keyword>